<evidence type="ECO:0000259" key="1">
    <source>
        <dbReference type="Pfam" id="PF00565"/>
    </source>
</evidence>
<dbReference type="SUPFAM" id="SSF50199">
    <property type="entry name" value="Staphylococcal nuclease"/>
    <property type="match status" value="1"/>
</dbReference>
<accession>A0A6C0HUR3</accession>
<dbReference type="EMBL" id="MN740018">
    <property type="protein sequence ID" value="QHT84478.1"/>
    <property type="molecule type" value="Genomic_DNA"/>
</dbReference>
<name>A0A6C0HUR3_9ZZZZ</name>
<protein>
    <recommendedName>
        <fullName evidence="1">TNase-like domain-containing protein</fullName>
    </recommendedName>
</protein>
<evidence type="ECO:0000313" key="2">
    <source>
        <dbReference type="EMBL" id="QHT84478.1"/>
    </source>
</evidence>
<dbReference type="InterPro" id="IPR016071">
    <property type="entry name" value="Staphylococal_nuclease_OB-fold"/>
</dbReference>
<proteinExistence type="predicted"/>
<dbReference type="AlphaFoldDB" id="A0A6C0HUR3"/>
<dbReference type="Gene3D" id="2.40.50.90">
    <property type="match status" value="1"/>
</dbReference>
<dbReference type="Pfam" id="PF00565">
    <property type="entry name" value="SNase"/>
    <property type="match status" value="1"/>
</dbReference>
<reference evidence="2" key="1">
    <citation type="journal article" date="2020" name="Nature">
        <title>Giant virus diversity and host interactions through global metagenomics.</title>
        <authorList>
            <person name="Schulz F."/>
            <person name="Roux S."/>
            <person name="Paez-Espino D."/>
            <person name="Jungbluth S."/>
            <person name="Walsh D.A."/>
            <person name="Denef V.J."/>
            <person name="McMahon K.D."/>
            <person name="Konstantinidis K.T."/>
            <person name="Eloe-Fadrosh E.A."/>
            <person name="Kyrpides N.C."/>
            <person name="Woyke T."/>
        </authorList>
    </citation>
    <scope>NUCLEOTIDE SEQUENCE</scope>
    <source>
        <strain evidence="2">GVMAG-M-3300023184-177</strain>
    </source>
</reference>
<feature type="domain" description="TNase-like" evidence="1">
    <location>
        <begin position="51"/>
        <end position="158"/>
    </location>
</feature>
<sequence length="168" mass="19114">MNICLADCNNDNTPEFSLCGLTLQGRVVACYDADTCKIALPLNNKFYKFTCRLIGIDTPEMKPRKDKPNRDAEIVWAKKARAELLKLICEDNLSSNFDNLDIKKDEVINILGKNKKIINVKCDTFDKYGRLLVELYNTDEDKSFNNILIEKNLAVSYDGGTKKAPWIL</sequence>
<dbReference type="InterPro" id="IPR035437">
    <property type="entry name" value="SNase_OB-fold_sf"/>
</dbReference>
<organism evidence="2">
    <name type="scientific">viral metagenome</name>
    <dbReference type="NCBI Taxonomy" id="1070528"/>
    <lineage>
        <taxon>unclassified sequences</taxon>
        <taxon>metagenomes</taxon>
        <taxon>organismal metagenomes</taxon>
    </lineage>
</organism>